<comment type="subunit">
    <text evidence="3">Forms a membrane-associated complex with FtsE.</text>
</comment>
<keyword evidence="8 14" id="KW-0812">Transmembrane</keyword>
<dbReference type="Pfam" id="PF18075">
    <property type="entry name" value="FtsX_ECD"/>
    <property type="match status" value="1"/>
</dbReference>
<keyword evidence="11 12" id="KW-0131">Cell cycle</keyword>
<dbReference type="KEGG" id="mgm:Mmc1_3607"/>
<evidence type="ECO:0000256" key="4">
    <source>
        <dbReference type="ARBA" id="ARBA00021907"/>
    </source>
</evidence>
<feature type="transmembrane region" description="Helical" evidence="14">
    <location>
        <begin position="60"/>
        <end position="81"/>
    </location>
</feature>
<comment type="similarity">
    <text evidence="2 12">Belongs to the ABC-4 integral membrane protein family. FtsX subfamily.</text>
</comment>
<dbReference type="Gene3D" id="3.30.70.3040">
    <property type="match status" value="1"/>
</dbReference>
<reference evidence="17 18" key="2">
    <citation type="journal article" date="2012" name="Int. J. Syst. Evol. Microbiol.">
        <title>Magnetococcus marinus gen. nov., sp. nov., a marine, magnetotactic bacterium that represents a novel lineage (Magnetococcaceae fam. nov.; Magnetococcales ord. nov.) at the base of the Alphaproteobacteria.</title>
        <authorList>
            <person name="Bazylinski D.A."/>
            <person name="Williams T.J."/>
            <person name="Lefevre C.T."/>
            <person name="Berg R.J."/>
            <person name="Zhang C.L."/>
            <person name="Bowser S.S."/>
            <person name="Dean A.J."/>
            <person name="Beveridge T.J."/>
        </authorList>
    </citation>
    <scope>NUCLEOTIDE SEQUENCE [LARGE SCALE GENOMIC DNA]</scope>
    <source>
        <strain evidence="18">ATCC BAA-1437 / JCM 17883 / MC-1</strain>
    </source>
</reference>
<evidence type="ECO:0000256" key="11">
    <source>
        <dbReference type="ARBA" id="ARBA00023306"/>
    </source>
</evidence>
<dbReference type="InterPro" id="IPR003838">
    <property type="entry name" value="ABC3_permease_C"/>
</dbReference>
<evidence type="ECO:0000256" key="10">
    <source>
        <dbReference type="ARBA" id="ARBA00023136"/>
    </source>
</evidence>
<keyword evidence="18" id="KW-1185">Reference proteome</keyword>
<dbReference type="NCBIfam" id="TIGR00439">
    <property type="entry name" value="FtsX_Gneg"/>
    <property type="match status" value="1"/>
</dbReference>
<evidence type="ECO:0000256" key="14">
    <source>
        <dbReference type="SAM" id="Phobius"/>
    </source>
</evidence>
<keyword evidence="10 12" id="KW-0472">Membrane</keyword>
<dbReference type="InterPro" id="IPR047590">
    <property type="entry name" value="FtsX_proteobact-type"/>
</dbReference>
<dbReference type="GO" id="GO:0005886">
    <property type="term" value="C:plasma membrane"/>
    <property type="evidence" value="ECO:0007669"/>
    <property type="project" value="UniProtKB-SubCell"/>
</dbReference>
<name>A0LDP9_MAGMM</name>
<keyword evidence="7 12" id="KW-0132">Cell division</keyword>
<keyword evidence="9 14" id="KW-1133">Transmembrane helix</keyword>
<dbReference type="PIRSF" id="PIRSF003097">
    <property type="entry name" value="FtsX"/>
    <property type="match status" value="1"/>
</dbReference>
<keyword evidence="6 12" id="KW-0997">Cell inner membrane</keyword>
<feature type="transmembrane region" description="Helical" evidence="14">
    <location>
        <begin position="207"/>
        <end position="228"/>
    </location>
</feature>
<dbReference type="PANTHER" id="PTHR47755">
    <property type="entry name" value="CELL DIVISION PROTEIN FTSX"/>
    <property type="match status" value="1"/>
</dbReference>
<dbReference type="eggNOG" id="COG2177">
    <property type="taxonomic scope" value="Bacteria"/>
</dbReference>
<dbReference type="HOGENOM" id="CLU_073546_4_1_5"/>
<gene>
    <name evidence="17" type="ordered locus">Mmc1_3607</name>
</gene>
<evidence type="ECO:0000256" key="3">
    <source>
        <dbReference type="ARBA" id="ARBA00011160"/>
    </source>
</evidence>
<proteinExistence type="inferred from homology"/>
<evidence type="ECO:0000313" key="18">
    <source>
        <dbReference type="Proteomes" id="UP000002586"/>
    </source>
</evidence>
<evidence type="ECO:0000259" key="15">
    <source>
        <dbReference type="Pfam" id="PF02687"/>
    </source>
</evidence>
<accession>A0LDP9</accession>
<feature type="transmembrane region" description="Helical" evidence="14">
    <location>
        <begin position="285"/>
        <end position="302"/>
    </location>
</feature>
<dbReference type="OrthoDB" id="9770036at2"/>
<evidence type="ECO:0000256" key="6">
    <source>
        <dbReference type="ARBA" id="ARBA00022519"/>
    </source>
</evidence>
<dbReference type="GO" id="GO:0032153">
    <property type="term" value="C:cell division site"/>
    <property type="evidence" value="ECO:0007669"/>
    <property type="project" value="TreeGrafter"/>
</dbReference>
<keyword evidence="5 12" id="KW-1003">Cell membrane</keyword>
<evidence type="ECO:0000256" key="13">
    <source>
        <dbReference type="SAM" id="MobiDB-lite"/>
    </source>
</evidence>
<comment type="subcellular location">
    <subcellularLocation>
        <location evidence="1">Cell inner membrane</location>
        <topology evidence="1">Multi-pass membrane protein</topology>
    </subcellularLocation>
</comment>
<feature type="transmembrane region" description="Helical" evidence="14">
    <location>
        <begin position="260"/>
        <end position="278"/>
    </location>
</feature>
<evidence type="ECO:0000313" key="17">
    <source>
        <dbReference type="EMBL" id="ABK46092.1"/>
    </source>
</evidence>
<dbReference type="Pfam" id="PF02687">
    <property type="entry name" value="FtsX"/>
    <property type="match status" value="1"/>
</dbReference>
<evidence type="ECO:0000256" key="9">
    <source>
        <dbReference type="ARBA" id="ARBA00022989"/>
    </source>
</evidence>
<feature type="region of interest" description="Disordered" evidence="13">
    <location>
        <begin position="1"/>
        <end position="38"/>
    </location>
</feature>
<evidence type="ECO:0000259" key="16">
    <source>
        <dbReference type="Pfam" id="PF18075"/>
    </source>
</evidence>
<evidence type="ECO:0000256" key="1">
    <source>
        <dbReference type="ARBA" id="ARBA00004429"/>
    </source>
</evidence>
<evidence type="ECO:0000256" key="5">
    <source>
        <dbReference type="ARBA" id="ARBA00022475"/>
    </source>
</evidence>
<dbReference type="Proteomes" id="UP000002586">
    <property type="component" value="Chromosome"/>
</dbReference>
<feature type="domain" description="FtsX extracellular" evidence="16">
    <location>
        <begin position="96"/>
        <end position="188"/>
    </location>
</feature>
<sequence>MNRPTRSVSRSRPQRRMRKTAPMTPTIPQPTKPPKLSGGFHHRAIRQAIGQFRSGSMAHWTTIVVIALSLTIYGAFALLVTNANMVLEQWRGDNMIALFLSVHANQNQMDNVYQQLAQYPGVIELNAVSPSTALTRMKALLGTEAGLLNGLDENPLPYSLEFKLAPGHEHKTKELAQQATGWDGVDAVTYNRQWVERLDLVVRSVRMGGNVLSFLLLTAVAFIISNTLKLTIVARKDEIEVMRFIGATDGFIKAPFVYEGIIQGILGAVGALLLLVLFHQLAAHAIHDLGSSFGFTLILVPLPLSQSALILAIGIMLGLIGAILSTMRFLSER</sequence>
<evidence type="ECO:0000256" key="8">
    <source>
        <dbReference type="ARBA" id="ARBA00022692"/>
    </source>
</evidence>
<dbReference type="InterPro" id="IPR004513">
    <property type="entry name" value="FtsX"/>
</dbReference>
<dbReference type="EMBL" id="CP000471">
    <property type="protein sequence ID" value="ABK46092.1"/>
    <property type="molecule type" value="Genomic_DNA"/>
</dbReference>
<organism evidence="17 18">
    <name type="scientific">Magnetococcus marinus (strain ATCC BAA-1437 / JCM 17883 / MC-1)</name>
    <dbReference type="NCBI Taxonomy" id="156889"/>
    <lineage>
        <taxon>Bacteria</taxon>
        <taxon>Pseudomonadati</taxon>
        <taxon>Pseudomonadota</taxon>
        <taxon>Magnetococcia</taxon>
        <taxon>Magnetococcales</taxon>
        <taxon>Magnetococcaceae</taxon>
        <taxon>Magnetococcus</taxon>
    </lineage>
</organism>
<dbReference type="AlphaFoldDB" id="A0LDP9"/>
<dbReference type="STRING" id="156889.Mmc1_3607"/>
<dbReference type="GO" id="GO:0051301">
    <property type="term" value="P:cell division"/>
    <property type="evidence" value="ECO:0007669"/>
    <property type="project" value="UniProtKB-KW"/>
</dbReference>
<feature type="compositionally biased region" description="Polar residues" evidence="13">
    <location>
        <begin position="1"/>
        <end position="11"/>
    </location>
</feature>
<dbReference type="PANTHER" id="PTHR47755:SF1">
    <property type="entry name" value="CELL DIVISION PROTEIN FTSX"/>
    <property type="match status" value="1"/>
</dbReference>
<evidence type="ECO:0000256" key="12">
    <source>
        <dbReference type="PIRNR" id="PIRNR003097"/>
    </source>
</evidence>
<comment type="function">
    <text evidence="12">Part of the ABC transporter FtsEX involved in cellular division.</text>
</comment>
<evidence type="ECO:0000256" key="7">
    <source>
        <dbReference type="ARBA" id="ARBA00022618"/>
    </source>
</evidence>
<dbReference type="InterPro" id="IPR040690">
    <property type="entry name" value="FtsX_ECD"/>
</dbReference>
<reference evidence="18" key="1">
    <citation type="journal article" date="2009" name="Appl. Environ. Microbiol.">
        <title>Complete genome sequence of the chemolithoautotrophic marine magnetotactic coccus strain MC-1.</title>
        <authorList>
            <person name="Schubbe S."/>
            <person name="Williams T.J."/>
            <person name="Xie G."/>
            <person name="Kiss H.E."/>
            <person name="Brettin T.S."/>
            <person name="Martinez D."/>
            <person name="Ross C.A."/>
            <person name="Schuler D."/>
            <person name="Cox B.L."/>
            <person name="Nealson K.H."/>
            <person name="Bazylinski D.A."/>
        </authorList>
    </citation>
    <scope>NUCLEOTIDE SEQUENCE [LARGE SCALE GENOMIC DNA]</scope>
    <source>
        <strain evidence="18">ATCC BAA-1437 / JCM 17883 / MC-1</strain>
    </source>
</reference>
<evidence type="ECO:0000256" key="2">
    <source>
        <dbReference type="ARBA" id="ARBA00007379"/>
    </source>
</evidence>
<dbReference type="RefSeq" id="WP_011715148.1">
    <property type="nucleotide sequence ID" value="NC_008576.1"/>
</dbReference>
<feature type="domain" description="ABC3 transporter permease C-terminal" evidence="15">
    <location>
        <begin position="211"/>
        <end position="330"/>
    </location>
</feature>
<feature type="transmembrane region" description="Helical" evidence="14">
    <location>
        <begin position="308"/>
        <end position="330"/>
    </location>
</feature>
<protein>
    <recommendedName>
        <fullName evidence="4 12">Cell division protein FtsX</fullName>
    </recommendedName>
</protein>